<protein>
    <recommendedName>
        <fullName evidence="8">DUF4283 domain-containing protein</fullName>
    </recommendedName>
</protein>
<keyword evidence="7" id="KW-1185">Reference proteome</keyword>
<dbReference type="AlphaFoldDB" id="A0A7J6EXC9"/>
<accession>A0A7J6EXC9</accession>
<dbReference type="GO" id="GO:0003676">
    <property type="term" value="F:nucleic acid binding"/>
    <property type="evidence" value="ECO:0007669"/>
    <property type="project" value="InterPro"/>
</dbReference>
<evidence type="ECO:0000259" key="3">
    <source>
        <dbReference type="Pfam" id="PF14111"/>
    </source>
</evidence>
<reference evidence="6 7" key="1">
    <citation type="journal article" date="2020" name="bioRxiv">
        <title>Sequence and annotation of 42 cannabis genomes reveals extensive copy number variation in cannabinoid synthesis and pathogen resistance genes.</title>
        <authorList>
            <person name="Mckernan K.J."/>
            <person name="Helbert Y."/>
            <person name="Kane L.T."/>
            <person name="Ebling H."/>
            <person name="Zhang L."/>
            <person name="Liu B."/>
            <person name="Eaton Z."/>
            <person name="Mclaughlin S."/>
            <person name="Kingan S."/>
            <person name="Baybayan P."/>
            <person name="Concepcion G."/>
            <person name="Jordan M."/>
            <person name="Riva A."/>
            <person name="Barbazuk W."/>
            <person name="Harkins T."/>
        </authorList>
    </citation>
    <scope>NUCLEOTIDE SEQUENCE [LARGE SCALE GENOMIC DNA]</scope>
    <source>
        <strain evidence="6 7">cv. Jamaican Lion 4</strain>
        <strain evidence="5">Father</strain>
        <strain evidence="4">Mother</strain>
        <tissue evidence="4">Leaf</tissue>
    </source>
</reference>
<evidence type="ECO:0000313" key="5">
    <source>
        <dbReference type="EMBL" id="KAF4398498.1"/>
    </source>
</evidence>
<feature type="domain" description="DUF4283" evidence="3">
    <location>
        <begin position="79"/>
        <end position="151"/>
    </location>
</feature>
<dbReference type="GO" id="GO:0004523">
    <property type="term" value="F:RNA-DNA hybrid ribonuclease activity"/>
    <property type="evidence" value="ECO:0007669"/>
    <property type="project" value="InterPro"/>
</dbReference>
<name>A0A7J6EXC9_CANSA</name>
<feature type="domain" description="RNase H type-1" evidence="2">
    <location>
        <begin position="467"/>
        <end position="541"/>
    </location>
</feature>
<evidence type="ECO:0000313" key="4">
    <source>
        <dbReference type="EMBL" id="KAF4363072.1"/>
    </source>
</evidence>
<dbReference type="Pfam" id="PF14111">
    <property type="entry name" value="DUF4283"/>
    <property type="match status" value="1"/>
</dbReference>
<dbReference type="Proteomes" id="UP000525078">
    <property type="component" value="Unassembled WGS sequence"/>
</dbReference>
<evidence type="ECO:0000313" key="7">
    <source>
        <dbReference type="Proteomes" id="UP000583929"/>
    </source>
</evidence>
<dbReference type="InterPro" id="IPR025558">
    <property type="entry name" value="DUF4283"/>
</dbReference>
<evidence type="ECO:0008006" key="8">
    <source>
        <dbReference type="Google" id="ProtNLM"/>
    </source>
</evidence>
<feature type="region of interest" description="Disordered" evidence="1">
    <location>
        <begin position="306"/>
        <end position="358"/>
    </location>
</feature>
<dbReference type="Pfam" id="PF13456">
    <property type="entry name" value="RVT_3"/>
    <property type="match status" value="1"/>
</dbReference>
<dbReference type="PANTHER" id="PTHR34146">
    <property type="entry name" value="POLYNUCLEOTIDYL TRANSFERASE, RIBONUCLEASE H-LIKE SUPERFAMILY PROTEIN-RELATED"/>
    <property type="match status" value="1"/>
</dbReference>
<feature type="region of interest" description="Disordered" evidence="1">
    <location>
        <begin position="217"/>
        <end position="237"/>
    </location>
</feature>
<dbReference type="EMBL" id="JAATIQ010000026">
    <property type="protein sequence ID" value="KAF4398498.1"/>
    <property type="molecule type" value="Genomic_DNA"/>
</dbReference>
<organism evidence="4 6">
    <name type="scientific">Cannabis sativa</name>
    <name type="common">Hemp</name>
    <name type="synonym">Marijuana</name>
    <dbReference type="NCBI Taxonomy" id="3483"/>
    <lineage>
        <taxon>Eukaryota</taxon>
        <taxon>Viridiplantae</taxon>
        <taxon>Streptophyta</taxon>
        <taxon>Embryophyta</taxon>
        <taxon>Tracheophyta</taxon>
        <taxon>Spermatophyta</taxon>
        <taxon>Magnoliopsida</taxon>
        <taxon>eudicotyledons</taxon>
        <taxon>Gunneridae</taxon>
        <taxon>Pentapetalae</taxon>
        <taxon>rosids</taxon>
        <taxon>fabids</taxon>
        <taxon>Rosales</taxon>
        <taxon>Cannabaceae</taxon>
        <taxon>Cannabis</taxon>
    </lineage>
</organism>
<sequence length="558" mass="62124">MDEFEETMGVREEPPVLQEEASEEVAEVIETISIATEPGENAQEVGEIDDMKQQFLYSISLELEPDVELSAEVTKKGVLAKTFGRRSVARGRVKEILSKIWKLTGNWRMKTLKPGLLGIFFDDENDKIEVLKKRPWLVNGALLNIIEWPEDSYWEGVDMNKARYWVEAHGLPTPYLTWENTNVIARKVGEYIDFDRAPRAVGGPTPAYPVDKGKKVIEGMDRDGSNKGGQDQGKQRTVGPTQIVVSHDNVDFSSIGPSFSGAKKRKASLNVVPVIDSRETVTNLGDKPPSSPITLLPPLEVNTFTPGSCSRDVSSSKRKPYTRHRGGSSSGNRRGARQGRKCSVSRSDDKRTSIDSGLGFRKTEDMNKALLTKFVWQMASRLERPWVDCFLEKYCKNSSFCGVWKSRNGSLFKGCVPNILQVRECIMRRYAEAVDMLKRDEDEVRSLPSGVKGRSVDKSFELFAISDAAWKEGKASIAVGLLDTRINNSVWRAKQVTASSAAEAELLAIQWAVQIAVNKGVKNYAGASDAKVLMDALKRKVCPTIWNLKPLALEVLDM</sequence>
<dbReference type="InterPro" id="IPR002156">
    <property type="entry name" value="RNaseH_domain"/>
</dbReference>
<evidence type="ECO:0000313" key="6">
    <source>
        <dbReference type="Proteomes" id="UP000525078"/>
    </source>
</evidence>
<feature type="compositionally biased region" description="Basic residues" evidence="1">
    <location>
        <begin position="316"/>
        <end position="326"/>
    </location>
</feature>
<evidence type="ECO:0000256" key="1">
    <source>
        <dbReference type="SAM" id="MobiDB-lite"/>
    </source>
</evidence>
<dbReference type="PANTHER" id="PTHR34146:SF8">
    <property type="entry name" value="RNASE H TYPE-1 DOMAIN-CONTAINING PROTEIN"/>
    <property type="match status" value="1"/>
</dbReference>
<evidence type="ECO:0000259" key="2">
    <source>
        <dbReference type="Pfam" id="PF13456"/>
    </source>
</evidence>
<gene>
    <name evidence="4" type="ORF">F8388_013436</name>
    <name evidence="5" type="ORF">G4B88_025477</name>
</gene>
<dbReference type="EMBL" id="JAATIP010000178">
    <property type="protein sequence ID" value="KAF4363072.1"/>
    <property type="molecule type" value="Genomic_DNA"/>
</dbReference>
<proteinExistence type="predicted"/>
<comment type="caution">
    <text evidence="4">The sequence shown here is derived from an EMBL/GenBank/DDBJ whole genome shotgun (WGS) entry which is preliminary data.</text>
</comment>
<dbReference type="Proteomes" id="UP000583929">
    <property type="component" value="Unassembled WGS sequence"/>
</dbReference>